<dbReference type="PATRIC" id="fig|1121328.3.peg.491"/>
<feature type="domain" description="Bypass of forespore C C-terminal" evidence="2">
    <location>
        <begin position="134"/>
        <end position="190"/>
    </location>
</feature>
<comment type="caution">
    <text evidence="3">The sequence shown here is derived from an EMBL/GenBank/DDBJ whole genome shotgun (WGS) entry which is preliminary data.</text>
</comment>
<evidence type="ECO:0000313" key="4">
    <source>
        <dbReference type="EMBL" id="SHK52482.1"/>
    </source>
</evidence>
<gene>
    <name evidence="3" type="ORF">JWYL7_0492</name>
    <name evidence="4" type="ORF">SAMN05661008_00397</name>
</gene>
<evidence type="ECO:0000256" key="1">
    <source>
        <dbReference type="SAM" id="Phobius"/>
    </source>
</evidence>
<dbReference type="Proteomes" id="UP000323392">
    <property type="component" value="Unassembled WGS sequence"/>
</dbReference>
<name>A0A150FP98_CLOPD</name>
<feature type="transmembrane region" description="Helical" evidence="1">
    <location>
        <begin position="12"/>
        <end position="30"/>
    </location>
</feature>
<sequence length="192" mass="22107">MFARKKTSKIPILVLAFAMLLGGLYIGKFLEKKEETQVIKPIVADNVSEDIQDKGIVLKKGSIITFKTLFTKCNDVVEKTENIPDQLVGADEENVKKYIKSNYPAWNLIEFDQNMIVLFREINSYCQDHYEIGQEEGKLVIYKYDEEGRKQVVEKTEYPIEHLPEIDQEKIKNGIVVNSLEEVNQLLEDFGS</sequence>
<dbReference type="STRING" id="1121328.JWYL7_0492"/>
<reference evidence="3 5" key="1">
    <citation type="submission" date="2016-02" db="EMBL/GenBank/DDBJ databases">
        <title>Draft genome sequence for Clostridium paradoxum JW-YL-7.</title>
        <authorList>
            <person name="Utturkar S.M."/>
            <person name="Lancaster A."/>
            <person name="Poole F.L."/>
            <person name="Adams M.W."/>
            <person name="Brown S.D."/>
        </authorList>
    </citation>
    <scope>NUCLEOTIDE SEQUENCE [LARGE SCALE GENOMIC DNA]</scope>
    <source>
        <strain evidence="3 5">JW-YL-7</strain>
    </source>
</reference>
<dbReference type="EMBL" id="FRBG01000002">
    <property type="protein sequence ID" value="SHK52482.1"/>
    <property type="molecule type" value="Genomic_DNA"/>
</dbReference>
<evidence type="ECO:0000259" key="2">
    <source>
        <dbReference type="Pfam" id="PF08955"/>
    </source>
</evidence>
<keyword evidence="1" id="KW-0472">Membrane</keyword>
<evidence type="ECO:0000313" key="6">
    <source>
        <dbReference type="Proteomes" id="UP000323392"/>
    </source>
</evidence>
<proteinExistence type="predicted"/>
<keyword evidence="6" id="KW-1185">Reference proteome</keyword>
<evidence type="ECO:0000313" key="3">
    <source>
        <dbReference type="EMBL" id="KXZ39417.1"/>
    </source>
</evidence>
<reference evidence="4 6" key="2">
    <citation type="submission" date="2016-11" db="EMBL/GenBank/DDBJ databases">
        <authorList>
            <person name="Varghese N."/>
            <person name="Submissions S."/>
        </authorList>
    </citation>
    <scope>NUCLEOTIDE SEQUENCE [LARGE SCALE GENOMIC DNA]</scope>
    <source>
        <strain evidence="4 6">DSM 7308</strain>
    </source>
</reference>
<protein>
    <submittedName>
        <fullName evidence="4">BofC C-terminal domain-containing protein</fullName>
    </submittedName>
</protein>
<dbReference type="RefSeq" id="WP_066068570.1">
    <property type="nucleotide sequence ID" value="NZ_FRBG01000002.1"/>
</dbReference>
<organism evidence="3 5">
    <name type="scientific">Alkalithermobacter thermoalcaliphilus JW-YL-7 = DSM 7308</name>
    <dbReference type="NCBI Taxonomy" id="1121328"/>
    <lineage>
        <taxon>Bacteria</taxon>
        <taxon>Bacillati</taxon>
        <taxon>Bacillota</taxon>
        <taxon>Clostridia</taxon>
        <taxon>Peptostreptococcales</taxon>
        <taxon>Tepidibacteraceae</taxon>
        <taxon>Alkalithermobacter</taxon>
    </lineage>
</organism>
<evidence type="ECO:0000313" key="5">
    <source>
        <dbReference type="Proteomes" id="UP000092605"/>
    </source>
</evidence>
<dbReference type="Pfam" id="PF08955">
    <property type="entry name" value="BofC_C"/>
    <property type="match status" value="1"/>
</dbReference>
<dbReference type="OrthoDB" id="2082016at2"/>
<keyword evidence="1" id="KW-1133">Transmembrane helix</keyword>
<keyword evidence="1" id="KW-0812">Transmembrane</keyword>
<dbReference type="InterPro" id="IPR015050">
    <property type="entry name" value="BofC_C"/>
</dbReference>
<dbReference type="EMBL" id="LSFY01000001">
    <property type="protein sequence ID" value="KXZ39417.1"/>
    <property type="molecule type" value="Genomic_DNA"/>
</dbReference>
<dbReference type="Proteomes" id="UP000092605">
    <property type="component" value="Unassembled WGS sequence"/>
</dbReference>
<accession>A0A150FP98</accession>
<dbReference type="AlphaFoldDB" id="A0A150FP98"/>